<organism evidence="2 3">
    <name type="scientific">Austropuccinia psidii MF-1</name>
    <dbReference type="NCBI Taxonomy" id="1389203"/>
    <lineage>
        <taxon>Eukaryota</taxon>
        <taxon>Fungi</taxon>
        <taxon>Dikarya</taxon>
        <taxon>Basidiomycota</taxon>
        <taxon>Pucciniomycotina</taxon>
        <taxon>Pucciniomycetes</taxon>
        <taxon>Pucciniales</taxon>
        <taxon>Sphaerophragmiaceae</taxon>
        <taxon>Austropuccinia</taxon>
    </lineage>
</organism>
<evidence type="ECO:0000313" key="2">
    <source>
        <dbReference type="EMBL" id="MBW0516068.1"/>
    </source>
</evidence>
<evidence type="ECO:0000256" key="1">
    <source>
        <dbReference type="SAM" id="MobiDB-lite"/>
    </source>
</evidence>
<feature type="compositionally biased region" description="Polar residues" evidence="1">
    <location>
        <begin position="110"/>
        <end position="139"/>
    </location>
</feature>
<accession>A0A9Q3HSU1</accession>
<dbReference type="EMBL" id="AVOT02025030">
    <property type="protein sequence ID" value="MBW0516068.1"/>
    <property type="molecule type" value="Genomic_DNA"/>
</dbReference>
<proteinExistence type="predicted"/>
<dbReference type="Proteomes" id="UP000765509">
    <property type="component" value="Unassembled WGS sequence"/>
</dbReference>
<keyword evidence="3" id="KW-1185">Reference proteome</keyword>
<protein>
    <submittedName>
        <fullName evidence="2">Uncharacterized protein</fullName>
    </submittedName>
</protein>
<feature type="compositionally biased region" description="Low complexity" evidence="1">
    <location>
        <begin position="140"/>
        <end position="152"/>
    </location>
</feature>
<reference evidence="2" key="1">
    <citation type="submission" date="2021-03" db="EMBL/GenBank/DDBJ databases">
        <title>Draft genome sequence of rust myrtle Austropuccinia psidii MF-1, a brazilian biotype.</title>
        <authorList>
            <person name="Quecine M.C."/>
            <person name="Pachon D.M.R."/>
            <person name="Bonatelli M.L."/>
            <person name="Correr F.H."/>
            <person name="Franceschini L.M."/>
            <person name="Leite T.F."/>
            <person name="Margarido G.R.A."/>
            <person name="Almeida C.A."/>
            <person name="Ferrarezi J.A."/>
            <person name="Labate C.A."/>
        </authorList>
    </citation>
    <scope>NUCLEOTIDE SEQUENCE</scope>
    <source>
        <strain evidence="2">MF-1</strain>
    </source>
</reference>
<comment type="caution">
    <text evidence="2">The sequence shown here is derived from an EMBL/GenBank/DDBJ whole genome shotgun (WGS) entry which is preliminary data.</text>
</comment>
<name>A0A9Q3HSU1_9BASI</name>
<sequence>MPTLPFTFHFNRDLKQEEWTDMDQVLQLNQLLKYLFQWSMENKGFNLATHWEGLGASCQKICLKEIPYKDLMVINKGWNLTRKFRLLEERETRIRENQSTIQSLEEHLNQTGPTLVPSGSQGVDQHNSPVASNHSSTNRSVAKSQHSSQSQAKAERFRPNDPEAVGLGERSTQDPEIVVNTSRISIPNNRYITPTQNEHIVVTTESNLKRDSLWLQMSQSSEKTQKQFAELQEIHERMKILTSSMDKIVEALQEGHAQLSNASEETNKILNEVIEEMPNYKRDRDCLDQELKKLLNVYQNMKPQTQGHVLIIHTTKKTSNHMPFWRIRQGVHLNTNMEKTCLILRRNH</sequence>
<feature type="region of interest" description="Disordered" evidence="1">
    <location>
        <begin position="110"/>
        <end position="176"/>
    </location>
</feature>
<evidence type="ECO:0000313" key="3">
    <source>
        <dbReference type="Proteomes" id="UP000765509"/>
    </source>
</evidence>
<gene>
    <name evidence="2" type="ORF">O181_055783</name>
</gene>
<dbReference type="AlphaFoldDB" id="A0A9Q3HSU1"/>